<evidence type="ECO:0000313" key="4">
    <source>
        <dbReference type="Proteomes" id="UP001153714"/>
    </source>
</evidence>
<name>A0A9N9QSN6_9NEOP</name>
<dbReference type="Proteomes" id="UP001153714">
    <property type="component" value="Chromosome 1"/>
</dbReference>
<accession>A0A9N9QSN6</accession>
<dbReference type="InterPro" id="IPR050309">
    <property type="entry name" value="Type-B_Carboxylest/Lipase"/>
</dbReference>
<dbReference type="Pfam" id="PF00135">
    <property type="entry name" value="COesterase"/>
    <property type="match status" value="1"/>
</dbReference>
<reference evidence="3" key="2">
    <citation type="submission" date="2022-10" db="EMBL/GenBank/DDBJ databases">
        <authorList>
            <consortium name="ENA_rothamsted_submissions"/>
            <consortium name="culmorum"/>
            <person name="King R."/>
        </authorList>
    </citation>
    <scope>NUCLEOTIDE SEQUENCE</scope>
</reference>
<dbReference type="InterPro" id="IPR018247">
    <property type="entry name" value="EF_Hand_1_Ca_BS"/>
</dbReference>
<evidence type="ECO:0000313" key="3">
    <source>
        <dbReference type="EMBL" id="CAG9781874.1"/>
    </source>
</evidence>
<proteinExistence type="predicted"/>
<gene>
    <name evidence="3" type="ORF">DIATSA_LOCUS186</name>
</gene>
<feature type="domain" description="Carboxylesterase type B" evidence="2">
    <location>
        <begin position="13"/>
        <end position="537"/>
    </location>
</feature>
<dbReference type="SUPFAM" id="SSF53474">
    <property type="entry name" value="alpha/beta-Hydrolases"/>
    <property type="match status" value="1"/>
</dbReference>
<keyword evidence="1" id="KW-0325">Glycoprotein</keyword>
<sequence length="558" mass="64330">MLQMNEISSYLLEVKVKQGRIIGIREETVGNGRLYYAFYGIPYAEKPEGKLRFKDPKPVKKWSEPFDATVEYHGACAQSHIVHKNTLFGNEDCLSLNIYSAHIPKEENRDLQPVAVWIHGYGFTTSLSHMFGGDSFLERNIVFVTVTHRVGVFGFYKANDSNTDGNMGLKDIVMALKWVRKNIKQFGGDRKRITVMGNDSGATFLTLLLMTKHKNMFSKMILQSGGIFTPSLFRGNSKVERERLNNNLRKSGYEDILTAPTKDIILASEKIYNNKEIANFQRPIIPFTPTVDKLSNDSFLTITPDEFYNTTEKFNITKSIMIGFNSAESISEAIPFLHNPRYLNYFKPFFKFMVPFSDGHNHDYTTEAYKNVANKIKHYYFKDGISEKSIDNFLRYTTDLKKYPIWKFIKRHVAKTDSKMYVYKFNYLGGFNTVKATSLAGVNLKVKGASNGDEICYILKCQPMGDQYIKLNNDPNNRDRKFMYEITEMWVNFIRSGKPTLNGTWPPMTLNEKNILQLGKVTKLIDTKSEERSFLFWEHIYASYYANNSFASNVHDEL</sequence>
<dbReference type="InterPro" id="IPR002018">
    <property type="entry name" value="CarbesteraseB"/>
</dbReference>
<dbReference type="InterPro" id="IPR029058">
    <property type="entry name" value="AB_hydrolase_fold"/>
</dbReference>
<dbReference type="EMBL" id="OU893332">
    <property type="protein sequence ID" value="CAG9781874.1"/>
    <property type="molecule type" value="Genomic_DNA"/>
</dbReference>
<dbReference type="PROSITE" id="PS00018">
    <property type="entry name" value="EF_HAND_1"/>
    <property type="match status" value="1"/>
</dbReference>
<protein>
    <recommendedName>
        <fullName evidence="2">Carboxylesterase type B domain-containing protein</fullName>
    </recommendedName>
</protein>
<evidence type="ECO:0000259" key="2">
    <source>
        <dbReference type="Pfam" id="PF00135"/>
    </source>
</evidence>
<dbReference type="Gene3D" id="3.40.50.1820">
    <property type="entry name" value="alpha/beta hydrolase"/>
    <property type="match status" value="1"/>
</dbReference>
<organism evidence="3 4">
    <name type="scientific">Diatraea saccharalis</name>
    <name type="common">sugarcane borer</name>
    <dbReference type="NCBI Taxonomy" id="40085"/>
    <lineage>
        <taxon>Eukaryota</taxon>
        <taxon>Metazoa</taxon>
        <taxon>Ecdysozoa</taxon>
        <taxon>Arthropoda</taxon>
        <taxon>Hexapoda</taxon>
        <taxon>Insecta</taxon>
        <taxon>Pterygota</taxon>
        <taxon>Neoptera</taxon>
        <taxon>Endopterygota</taxon>
        <taxon>Lepidoptera</taxon>
        <taxon>Glossata</taxon>
        <taxon>Ditrysia</taxon>
        <taxon>Pyraloidea</taxon>
        <taxon>Crambidae</taxon>
        <taxon>Crambinae</taxon>
        <taxon>Diatraea</taxon>
    </lineage>
</organism>
<evidence type="ECO:0000256" key="1">
    <source>
        <dbReference type="ARBA" id="ARBA00023180"/>
    </source>
</evidence>
<dbReference type="PANTHER" id="PTHR11559">
    <property type="entry name" value="CARBOXYLESTERASE"/>
    <property type="match status" value="1"/>
</dbReference>
<dbReference type="OrthoDB" id="408631at2759"/>
<dbReference type="AlphaFoldDB" id="A0A9N9QSN6"/>
<keyword evidence="4" id="KW-1185">Reference proteome</keyword>
<reference evidence="3" key="1">
    <citation type="submission" date="2021-12" db="EMBL/GenBank/DDBJ databases">
        <authorList>
            <person name="King R."/>
        </authorList>
    </citation>
    <scope>NUCLEOTIDE SEQUENCE</scope>
</reference>